<keyword evidence="4" id="KW-1185">Reference proteome</keyword>
<comment type="caution">
    <text evidence="3">The sequence shown here is derived from an EMBL/GenBank/DDBJ whole genome shotgun (WGS) entry which is preliminary data.</text>
</comment>
<dbReference type="GO" id="GO:0000049">
    <property type="term" value="F:tRNA binding"/>
    <property type="evidence" value="ECO:0007669"/>
    <property type="project" value="TreeGrafter"/>
</dbReference>
<organism evidence="3 4">
    <name type="scientific">Roseivirga echinicomitans</name>
    <dbReference type="NCBI Taxonomy" id="296218"/>
    <lineage>
        <taxon>Bacteria</taxon>
        <taxon>Pseudomonadati</taxon>
        <taxon>Bacteroidota</taxon>
        <taxon>Cytophagia</taxon>
        <taxon>Cytophagales</taxon>
        <taxon>Roseivirgaceae</taxon>
        <taxon>Roseivirga</taxon>
    </lineage>
</organism>
<evidence type="ECO:0000259" key="2">
    <source>
        <dbReference type="Pfam" id="PF05670"/>
    </source>
</evidence>
<evidence type="ECO:0000313" key="4">
    <source>
        <dbReference type="Proteomes" id="UP000075615"/>
    </source>
</evidence>
<dbReference type="GO" id="GO:0072344">
    <property type="term" value="P:rescue of stalled ribosome"/>
    <property type="evidence" value="ECO:0007669"/>
    <property type="project" value="TreeGrafter"/>
</dbReference>
<dbReference type="GO" id="GO:1990112">
    <property type="term" value="C:RQC complex"/>
    <property type="evidence" value="ECO:0007669"/>
    <property type="project" value="TreeGrafter"/>
</dbReference>
<gene>
    <name evidence="3" type="ORF">AWN68_12705</name>
</gene>
<proteinExistence type="predicted"/>
<sequence>MDSILQGSELLESFSQEKDELILAFLLKDNNSFFIRATLQSDFTALSFPENFARSKRNSADIFPFLIHSRVRSVHQYENERAFHIAFKNGAVLLFKMHGNRSNIALLPKGQNTQLFKKKLVADKTIAPSSLERPITRSEALYLTDPDPYKFYPTFGKVIKGYLLANRFNELVTKEQWAVLVGLTEKLESNPFFITKLNGIPTLSLIEYGDIRETLSEDPIHALNRFYHIFHTEYSFEKEKSNALQLFNKKISQAKNYITKTESQLAKLETATAPNHIADIIMANLHTIPTGVTTVSLFNFYTEENIDIKLNKSLSPQKNAENYYRKSKNRKIEVEKLTENILNKEEQLDTLQGQKDLIEQVGKLKELRALIKNSGFESSQSSQEVHLPYKTFTVQGYQVWVGKNAKSNDELTLKHAYKEDLWLHAKDVPGSHVLIKHQSGKIIPISVIERAAGFAAYYSKRKTDTLVPVIYTPAKYVRKKKGAAPGQVFVAQEKVLMVPSQGPQTEP</sequence>
<keyword evidence="1" id="KW-0175">Coiled coil</keyword>
<dbReference type="Proteomes" id="UP000075615">
    <property type="component" value="Unassembled WGS sequence"/>
</dbReference>
<dbReference type="InterPro" id="IPR008532">
    <property type="entry name" value="NFACT_RNA-bd"/>
</dbReference>
<dbReference type="AlphaFoldDB" id="A0A150XVC3"/>
<dbReference type="OrthoDB" id="9766163at2"/>
<protein>
    <recommendedName>
        <fullName evidence="2">NFACT RNA-binding domain-containing protein</fullName>
    </recommendedName>
</protein>
<reference evidence="3 4" key="1">
    <citation type="submission" date="2016-01" db="EMBL/GenBank/DDBJ databases">
        <title>Genome sequencing of Roseivirga echinicomitans KMM 6058.</title>
        <authorList>
            <person name="Selvaratnam C."/>
            <person name="Thevarajoo S."/>
            <person name="Goh K.M."/>
            <person name="Ee R."/>
            <person name="Chan K.-G."/>
            <person name="Chong C.S."/>
        </authorList>
    </citation>
    <scope>NUCLEOTIDE SEQUENCE [LARGE SCALE GENOMIC DNA]</scope>
    <source>
        <strain evidence="3 4">KMM 6058</strain>
    </source>
</reference>
<dbReference type="STRING" id="296218.AWN68_12705"/>
<name>A0A150XVC3_9BACT</name>
<dbReference type="PANTHER" id="PTHR15239">
    <property type="entry name" value="NUCLEAR EXPORT MEDIATOR FACTOR NEMF"/>
    <property type="match status" value="1"/>
</dbReference>
<dbReference type="PANTHER" id="PTHR15239:SF6">
    <property type="entry name" value="RIBOSOME QUALITY CONTROL COMPLEX SUBUNIT NEMF"/>
    <property type="match status" value="1"/>
</dbReference>
<dbReference type="Pfam" id="PF05670">
    <property type="entry name" value="NFACT-R_1"/>
    <property type="match status" value="1"/>
</dbReference>
<dbReference type="Pfam" id="PF05833">
    <property type="entry name" value="NFACT_N"/>
    <property type="match status" value="1"/>
</dbReference>
<dbReference type="EMBL" id="LRDB01000002">
    <property type="protein sequence ID" value="KYG82646.1"/>
    <property type="molecule type" value="Genomic_DNA"/>
</dbReference>
<evidence type="ECO:0000256" key="1">
    <source>
        <dbReference type="SAM" id="Coils"/>
    </source>
</evidence>
<evidence type="ECO:0000313" key="3">
    <source>
        <dbReference type="EMBL" id="KYG82646.1"/>
    </source>
</evidence>
<dbReference type="GO" id="GO:0043023">
    <property type="term" value="F:ribosomal large subunit binding"/>
    <property type="evidence" value="ECO:0007669"/>
    <property type="project" value="TreeGrafter"/>
</dbReference>
<dbReference type="InterPro" id="IPR051608">
    <property type="entry name" value="RQC_Subunit_NEMF"/>
</dbReference>
<accession>A0A150XVC3</accession>
<feature type="domain" description="NFACT RNA-binding" evidence="2">
    <location>
        <begin position="392"/>
        <end position="488"/>
    </location>
</feature>
<feature type="coiled-coil region" evidence="1">
    <location>
        <begin position="327"/>
        <end position="361"/>
    </location>
</feature>
<dbReference type="RefSeq" id="WP_068411557.1">
    <property type="nucleotide sequence ID" value="NZ_LRDB01000002.1"/>
</dbReference>